<feature type="transmembrane region" description="Helical" evidence="5">
    <location>
        <begin position="28"/>
        <end position="48"/>
    </location>
</feature>
<dbReference type="PANTHER" id="PTHR22696">
    <property type="entry name" value="E3 UBIQUITIN-PROTEIN LIGASE RNF26"/>
    <property type="match status" value="1"/>
</dbReference>
<keyword evidence="7" id="KW-1185">Reference proteome</keyword>
<feature type="domain" description="RING-type" evidence="6">
    <location>
        <begin position="354"/>
        <end position="397"/>
    </location>
</feature>
<evidence type="ECO:0000313" key="8">
    <source>
        <dbReference type="RefSeq" id="XP_029654286.1"/>
    </source>
</evidence>
<dbReference type="PROSITE" id="PS50089">
    <property type="entry name" value="ZF_RING_2"/>
    <property type="match status" value="1"/>
</dbReference>
<feature type="transmembrane region" description="Helical" evidence="5">
    <location>
        <begin position="215"/>
        <end position="233"/>
    </location>
</feature>
<evidence type="ECO:0000256" key="3">
    <source>
        <dbReference type="PROSITE-ProRule" id="PRU00175"/>
    </source>
</evidence>
<dbReference type="RefSeq" id="XP_029654286.1">
    <property type="nucleotide sequence ID" value="XM_029798426.2"/>
</dbReference>
<protein>
    <submittedName>
        <fullName evidence="8">Uncharacterized protein LOC115227670</fullName>
    </submittedName>
</protein>
<dbReference type="GO" id="GO:0006511">
    <property type="term" value="P:ubiquitin-dependent protein catabolic process"/>
    <property type="evidence" value="ECO:0007669"/>
    <property type="project" value="TreeGrafter"/>
</dbReference>
<name>A0A6P7TZY4_9MOLL</name>
<dbReference type="AlphaFoldDB" id="A0A6P7TZY4"/>
<keyword evidence="1 3" id="KW-0863">Zinc-finger</keyword>
<evidence type="ECO:0000256" key="1">
    <source>
        <dbReference type="ARBA" id="ARBA00022771"/>
    </source>
</evidence>
<dbReference type="Pfam" id="PF13920">
    <property type="entry name" value="zf-C3HC4_3"/>
    <property type="match status" value="1"/>
</dbReference>
<feature type="compositionally biased region" description="Acidic residues" evidence="4">
    <location>
        <begin position="286"/>
        <end position="300"/>
    </location>
</feature>
<dbReference type="GO" id="GO:0061630">
    <property type="term" value="F:ubiquitin protein ligase activity"/>
    <property type="evidence" value="ECO:0007669"/>
    <property type="project" value="TreeGrafter"/>
</dbReference>
<proteinExistence type="predicted"/>
<feature type="region of interest" description="Disordered" evidence="4">
    <location>
        <begin position="263"/>
        <end position="338"/>
    </location>
</feature>
<feature type="transmembrane region" description="Helical" evidence="5">
    <location>
        <begin position="151"/>
        <end position="174"/>
    </location>
</feature>
<dbReference type="InterPro" id="IPR001841">
    <property type="entry name" value="Znf_RING"/>
</dbReference>
<evidence type="ECO:0000256" key="4">
    <source>
        <dbReference type="SAM" id="MobiDB-lite"/>
    </source>
</evidence>
<dbReference type="Proteomes" id="UP000515154">
    <property type="component" value="Linkage group LG2"/>
</dbReference>
<feature type="compositionally biased region" description="Acidic residues" evidence="4">
    <location>
        <begin position="263"/>
        <end position="277"/>
    </location>
</feature>
<sequence>MRYVYDLWDNFCIMCDKASVFVSRSKDFFFSMMLVNHQAFSSVINIVAALWTSFSSFLSVSSEIIMWLIYGIIEFVTEVETCLRMFVVLLWQLFLVFINTIFLVVNAIESFIYLLWNGGVGTVSVLNTSVEILKESWDTACMKGEEFTDAFFLLVVGGFETIGCFVVDIFLYVLKLLSSVLNVPYLLRDAIDSCIMMITKTMDYIWIHLTYSKEALFGVVVCIFLHIILTQGIKMSRTLNQRGITFPIFRHYYSHTVARFDNDSEISDNEEPGEEEHDSSNVTESDNSDSESVDDSETNESDSIMSETTDSDIDLPNYGNSLQQSRPPTPLINKPLNSTQLEREIERERDKRKCVVCQDHVKTVLILPCKHMCLCVQCANHIVSSTPPDRNVCPLCRTRIQKVMNIYV</sequence>
<evidence type="ECO:0000259" key="6">
    <source>
        <dbReference type="PROSITE" id="PS50089"/>
    </source>
</evidence>
<evidence type="ECO:0000256" key="5">
    <source>
        <dbReference type="SAM" id="Phobius"/>
    </source>
</evidence>
<dbReference type="Gene3D" id="3.30.40.10">
    <property type="entry name" value="Zinc/RING finger domain, C3HC4 (zinc finger)"/>
    <property type="match status" value="1"/>
</dbReference>
<evidence type="ECO:0000313" key="7">
    <source>
        <dbReference type="Proteomes" id="UP000515154"/>
    </source>
</evidence>
<dbReference type="GO" id="GO:0008270">
    <property type="term" value="F:zinc ion binding"/>
    <property type="evidence" value="ECO:0007669"/>
    <property type="project" value="UniProtKB-KW"/>
</dbReference>
<feature type="transmembrane region" description="Helical" evidence="5">
    <location>
        <begin position="85"/>
        <end position="105"/>
    </location>
</feature>
<dbReference type="InterPro" id="IPR013083">
    <property type="entry name" value="Znf_RING/FYVE/PHD"/>
</dbReference>
<keyword evidence="5" id="KW-1133">Transmembrane helix</keyword>
<dbReference type="SUPFAM" id="SSF57850">
    <property type="entry name" value="RING/U-box"/>
    <property type="match status" value="1"/>
</dbReference>
<keyword evidence="5" id="KW-0472">Membrane</keyword>
<dbReference type="GO" id="GO:0016567">
    <property type="term" value="P:protein ubiquitination"/>
    <property type="evidence" value="ECO:0007669"/>
    <property type="project" value="TreeGrafter"/>
</dbReference>
<dbReference type="InterPro" id="IPR040089">
    <property type="entry name" value="RNF26_mRING-HC-C3HC5"/>
</dbReference>
<dbReference type="CDD" id="cd16788">
    <property type="entry name" value="mRING-HC-C3HC5_RNF26"/>
    <property type="match status" value="1"/>
</dbReference>
<dbReference type="KEGG" id="osn:115227670"/>
<keyword evidence="2" id="KW-0862">Zinc</keyword>
<accession>A0A6P7TZY4</accession>
<dbReference type="PANTHER" id="PTHR22696:SF1">
    <property type="entry name" value="E3 UBIQUITIN-PROTEIN LIGASE RNF26"/>
    <property type="match status" value="1"/>
</dbReference>
<keyword evidence="1 3" id="KW-0479">Metal-binding</keyword>
<reference evidence="8" key="1">
    <citation type="submission" date="2025-08" db="UniProtKB">
        <authorList>
            <consortium name="RefSeq"/>
        </authorList>
    </citation>
    <scope>IDENTIFICATION</scope>
</reference>
<evidence type="ECO:0000256" key="2">
    <source>
        <dbReference type="ARBA" id="ARBA00022833"/>
    </source>
</evidence>
<feature type="transmembrane region" description="Helical" evidence="5">
    <location>
        <begin position="54"/>
        <end position="73"/>
    </location>
</feature>
<organism evidence="7 8">
    <name type="scientific">Octopus sinensis</name>
    <name type="common">East Asian common octopus</name>
    <dbReference type="NCBI Taxonomy" id="2607531"/>
    <lineage>
        <taxon>Eukaryota</taxon>
        <taxon>Metazoa</taxon>
        <taxon>Spiralia</taxon>
        <taxon>Lophotrochozoa</taxon>
        <taxon>Mollusca</taxon>
        <taxon>Cephalopoda</taxon>
        <taxon>Coleoidea</taxon>
        <taxon>Octopodiformes</taxon>
        <taxon>Octopoda</taxon>
        <taxon>Incirrata</taxon>
        <taxon>Octopodidae</taxon>
        <taxon>Octopus</taxon>
    </lineage>
</organism>
<gene>
    <name evidence="8" type="primary">LOC115227670</name>
</gene>
<keyword evidence="5" id="KW-0812">Transmembrane</keyword>
<feature type="transmembrane region" description="Helical" evidence="5">
    <location>
        <begin position="111"/>
        <end position="130"/>
    </location>
</feature>